<dbReference type="Proteomes" id="UP000265520">
    <property type="component" value="Unassembled WGS sequence"/>
</dbReference>
<keyword evidence="1" id="KW-0808">Transferase</keyword>
<organism evidence="1 2">
    <name type="scientific">Trifolium medium</name>
    <dbReference type="NCBI Taxonomy" id="97028"/>
    <lineage>
        <taxon>Eukaryota</taxon>
        <taxon>Viridiplantae</taxon>
        <taxon>Streptophyta</taxon>
        <taxon>Embryophyta</taxon>
        <taxon>Tracheophyta</taxon>
        <taxon>Spermatophyta</taxon>
        <taxon>Magnoliopsida</taxon>
        <taxon>eudicotyledons</taxon>
        <taxon>Gunneridae</taxon>
        <taxon>Pentapetalae</taxon>
        <taxon>rosids</taxon>
        <taxon>fabids</taxon>
        <taxon>Fabales</taxon>
        <taxon>Fabaceae</taxon>
        <taxon>Papilionoideae</taxon>
        <taxon>50 kb inversion clade</taxon>
        <taxon>NPAAA clade</taxon>
        <taxon>Hologalegina</taxon>
        <taxon>IRL clade</taxon>
        <taxon>Trifolieae</taxon>
        <taxon>Trifolium</taxon>
    </lineage>
</organism>
<comment type="caution">
    <text evidence="1">The sequence shown here is derived from an EMBL/GenBank/DDBJ whole genome shotgun (WGS) entry which is preliminary data.</text>
</comment>
<protein>
    <submittedName>
        <fullName evidence="1">Cysteine-rich receptor-like protein kinase</fullName>
    </submittedName>
</protein>
<proteinExistence type="predicted"/>
<accession>A0A392R3L5</accession>
<feature type="non-terminal residue" evidence="1">
    <location>
        <position position="119"/>
    </location>
</feature>
<dbReference type="EMBL" id="LXQA010179570">
    <property type="protein sequence ID" value="MCI30436.1"/>
    <property type="molecule type" value="Genomic_DNA"/>
</dbReference>
<keyword evidence="1" id="KW-0675">Receptor</keyword>
<dbReference type="GO" id="GO:0016301">
    <property type="term" value="F:kinase activity"/>
    <property type="evidence" value="ECO:0007669"/>
    <property type="project" value="UniProtKB-KW"/>
</dbReference>
<keyword evidence="1" id="KW-0418">Kinase</keyword>
<keyword evidence="2" id="KW-1185">Reference proteome</keyword>
<sequence>MSKFNSTFFCNASSTIQVDGVTTEGVQPIRQVVVSHFACHFKASTVERPEVDNLQLKRLTQLEGGSLTKPFSVEEVKAAVWDYDNYKSPGPDGINFGFIKDFWPELQADILRFISEFHR</sequence>
<evidence type="ECO:0000313" key="2">
    <source>
        <dbReference type="Proteomes" id="UP000265520"/>
    </source>
</evidence>
<name>A0A392R3L5_9FABA</name>
<dbReference type="AlphaFoldDB" id="A0A392R3L5"/>
<reference evidence="1 2" key="1">
    <citation type="journal article" date="2018" name="Front. Plant Sci.">
        <title>Red Clover (Trifolium pratense) and Zigzag Clover (T. medium) - A Picture of Genomic Similarities and Differences.</title>
        <authorList>
            <person name="Dluhosova J."/>
            <person name="Istvanek J."/>
            <person name="Nedelnik J."/>
            <person name="Repkova J."/>
        </authorList>
    </citation>
    <scope>NUCLEOTIDE SEQUENCE [LARGE SCALE GENOMIC DNA]</scope>
    <source>
        <strain evidence="2">cv. 10/8</strain>
        <tissue evidence="1">Leaf</tissue>
    </source>
</reference>
<evidence type="ECO:0000313" key="1">
    <source>
        <dbReference type="EMBL" id="MCI30436.1"/>
    </source>
</evidence>